<sequence length="120" mass="13631">MAGTTHPPDTIARLTETPHECRCGTKALLNEIIRCDECSRRRAEPRRRTLFDADLRVTRIPKGADKFVLGIEVSAFRSIPDEFQRLARPLDLKRTFAPNSLEEQERLLVDPSTAPPRSYG</sequence>
<evidence type="ECO:0000313" key="1">
    <source>
        <dbReference type="EMBL" id="WXB02111.1"/>
    </source>
</evidence>
<organism evidence="1 2">
    <name type="scientific">Pendulispora rubella</name>
    <dbReference type="NCBI Taxonomy" id="2741070"/>
    <lineage>
        <taxon>Bacteria</taxon>
        <taxon>Pseudomonadati</taxon>
        <taxon>Myxococcota</taxon>
        <taxon>Myxococcia</taxon>
        <taxon>Myxococcales</taxon>
        <taxon>Sorangiineae</taxon>
        <taxon>Pendulisporaceae</taxon>
        <taxon>Pendulispora</taxon>
    </lineage>
</organism>
<evidence type="ECO:0000313" key="2">
    <source>
        <dbReference type="Proteomes" id="UP001374803"/>
    </source>
</evidence>
<keyword evidence="2" id="KW-1185">Reference proteome</keyword>
<proteinExistence type="predicted"/>
<dbReference type="Proteomes" id="UP001374803">
    <property type="component" value="Chromosome"/>
</dbReference>
<accession>A0ABZ2KYM3</accession>
<protein>
    <submittedName>
        <fullName evidence="1">Uncharacterized protein</fullName>
    </submittedName>
</protein>
<dbReference type="EMBL" id="CP089983">
    <property type="protein sequence ID" value="WXB02111.1"/>
    <property type="molecule type" value="Genomic_DNA"/>
</dbReference>
<reference evidence="1" key="1">
    <citation type="submission" date="2021-12" db="EMBL/GenBank/DDBJ databases">
        <title>Discovery of the Pendulisporaceae a myxobacterial family with distinct sporulation behavior and unique specialized metabolism.</title>
        <authorList>
            <person name="Garcia R."/>
            <person name="Popoff A."/>
            <person name="Bader C.D."/>
            <person name="Loehr J."/>
            <person name="Walesch S."/>
            <person name="Walt C."/>
            <person name="Boldt J."/>
            <person name="Bunk B."/>
            <person name="Haeckl F.J.F.P.J."/>
            <person name="Gunesch A.P."/>
            <person name="Birkelbach J."/>
            <person name="Nuebel U."/>
            <person name="Pietschmann T."/>
            <person name="Bach T."/>
            <person name="Mueller R."/>
        </authorList>
    </citation>
    <scope>NUCLEOTIDE SEQUENCE</scope>
    <source>
        <strain evidence="1">MSr11367</strain>
    </source>
</reference>
<name>A0ABZ2KYM3_9BACT</name>
<gene>
    <name evidence="1" type="ORF">LVJ94_35005</name>
</gene>
<dbReference type="RefSeq" id="WP_394831736.1">
    <property type="nucleotide sequence ID" value="NZ_CP089929.1"/>
</dbReference>